<dbReference type="Gene3D" id="2.60.40.1120">
    <property type="entry name" value="Carboxypeptidase-like, regulatory domain"/>
    <property type="match status" value="1"/>
</dbReference>
<dbReference type="InterPro" id="IPR023997">
    <property type="entry name" value="TonB-dep_OMP_SusC/RagA_CS"/>
</dbReference>
<dbReference type="Gene3D" id="2.170.130.10">
    <property type="entry name" value="TonB-dependent receptor, plug domain"/>
    <property type="match status" value="1"/>
</dbReference>
<keyword evidence="3 8" id="KW-1134">Transmembrane beta strand</keyword>
<gene>
    <name evidence="12" type="ORF">ELS83_18160</name>
</gene>
<evidence type="ECO:0000256" key="9">
    <source>
        <dbReference type="RuleBase" id="RU003357"/>
    </source>
</evidence>
<keyword evidence="7 8" id="KW-0998">Cell outer membrane</keyword>
<evidence type="ECO:0000313" key="13">
    <source>
        <dbReference type="Proteomes" id="UP000732105"/>
    </source>
</evidence>
<dbReference type="Pfam" id="PF00593">
    <property type="entry name" value="TonB_dep_Rec_b-barrel"/>
    <property type="match status" value="1"/>
</dbReference>
<evidence type="ECO:0000256" key="5">
    <source>
        <dbReference type="ARBA" id="ARBA00023077"/>
    </source>
</evidence>
<keyword evidence="12" id="KW-0675">Receptor</keyword>
<dbReference type="InterPro" id="IPR012910">
    <property type="entry name" value="Plug_dom"/>
</dbReference>
<organism evidence="12 13">
    <name type="scientific">Marinifilum caeruleilacunae</name>
    <dbReference type="NCBI Taxonomy" id="2499076"/>
    <lineage>
        <taxon>Bacteria</taxon>
        <taxon>Pseudomonadati</taxon>
        <taxon>Bacteroidota</taxon>
        <taxon>Bacteroidia</taxon>
        <taxon>Marinilabiliales</taxon>
        <taxon>Marinifilaceae</taxon>
    </lineage>
</organism>
<evidence type="ECO:0000256" key="7">
    <source>
        <dbReference type="ARBA" id="ARBA00023237"/>
    </source>
</evidence>
<keyword evidence="2 8" id="KW-0813">Transport</keyword>
<dbReference type="InterPro" id="IPR036942">
    <property type="entry name" value="Beta-barrel_TonB_sf"/>
</dbReference>
<evidence type="ECO:0000256" key="3">
    <source>
        <dbReference type="ARBA" id="ARBA00022452"/>
    </source>
</evidence>
<keyword evidence="4 8" id="KW-0812">Transmembrane</keyword>
<dbReference type="Proteomes" id="UP000732105">
    <property type="component" value="Unassembled WGS sequence"/>
</dbReference>
<dbReference type="InterPro" id="IPR023996">
    <property type="entry name" value="TonB-dep_OMP_SusC/RagA"/>
</dbReference>
<comment type="subcellular location">
    <subcellularLocation>
        <location evidence="1 8">Cell outer membrane</location>
        <topology evidence="1 8">Multi-pass membrane protein</topology>
    </subcellularLocation>
</comment>
<keyword evidence="6 8" id="KW-0472">Membrane</keyword>
<dbReference type="Pfam" id="PF13715">
    <property type="entry name" value="CarbopepD_reg_2"/>
    <property type="match status" value="1"/>
</dbReference>
<dbReference type="NCBIfam" id="TIGR04056">
    <property type="entry name" value="OMP_RagA_SusC"/>
    <property type="match status" value="1"/>
</dbReference>
<dbReference type="InterPro" id="IPR037066">
    <property type="entry name" value="Plug_dom_sf"/>
</dbReference>
<accession>A0ABX1X0X8</accession>
<dbReference type="NCBIfam" id="TIGR04057">
    <property type="entry name" value="SusC_RagA_signa"/>
    <property type="match status" value="1"/>
</dbReference>
<keyword evidence="13" id="KW-1185">Reference proteome</keyword>
<evidence type="ECO:0000256" key="8">
    <source>
        <dbReference type="PROSITE-ProRule" id="PRU01360"/>
    </source>
</evidence>
<dbReference type="PROSITE" id="PS52016">
    <property type="entry name" value="TONB_DEPENDENT_REC_3"/>
    <property type="match status" value="1"/>
</dbReference>
<evidence type="ECO:0000256" key="6">
    <source>
        <dbReference type="ARBA" id="ARBA00023136"/>
    </source>
</evidence>
<sequence length="1002" mass="110232">MQIVNAQSKQISGTVTSAEDGLGMPGVSVVIKGTTIGASTDIDGKYSLEAQASDVLMFSFVGMITQEITVGDQSVINVVLESESIGVDEVIVTGYTSHRKSEVTGSAVQVDGETLADMPVPNVEQALQGRIAGVNISAASGTPGSEQKIRIRGRSSITAGNEPLYVIDGVPVISGSVSSSTATSSLSAMAALNSNDIETITVLKDATATAAYGARGANGVIVITTKSGKSGKANINFSATYGISNDAVDGPTMLTGAQREELFYESLMNSFDLSSQAEARSFYEANPSSFGTDYVSWNAAGRPETDWADLITNDNAIMQEYNLSATGGKDGIKYYVSGGYLKQEATVIGSELERFTGSVNLDFDISPKLKFSTKNSASHMFQDGLLEGSAYFSSPRASKFFMPSIDQAYNADGTLNYETTSLPNPLFIAQNDIDQQRFTRIITNNSLTWQTPIENLTFTTKMSIDYQVFNMKTYDNPLRGDGDGETAGRGEVANRNRANYVFQNIVNYQLSLDGGHEFDFKAIQEYEERRRYFMYAAGDNFSDVGLTNLNSAGNPTDATADYTDEVQASYLGLIHYAYQGKYVADVTYRREGSSKFHPDHRWGNFWAIGGAWNINREDFMANYDFIDMLKFRASYGKSGNNNIDINQYQALLFYDSNYGGEGASYPGTFGNNGLAWETSYSLDLGLDFGLFNNRFSGSIGYYSRETQDMLLRVPLSLTQGHPNRNENIGRMENKGWEFEFNVDVVRSNDFNVSVSGNVATNKNEILELALDTNGDERNITSTTTRVETGHPVYGWYMPTWAGVDPDTGSELWYVDGVGSETTDNFNDANQVWQGGSAIPELTAGLNLHVDYKGFFLDASAFYAGGHKIYEQWHRYTNGTDVFSTLYYQGVNTLMDRWQKPGDTGTRFGKFEYTGRPWQRHSKFLYDGDFIRLRDLSVGYDFQKNITDAIGIGGLRVFVRGTNLLTWVKDDNLKYDPEVDTDGFTGMETPAAKSFIFGVNVKF</sequence>
<evidence type="ECO:0000256" key="4">
    <source>
        <dbReference type="ARBA" id="ARBA00022692"/>
    </source>
</evidence>
<dbReference type="EMBL" id="RZNH01000040">
    <property type="protein sequence ID" value="NOU61730.1"/>
    <property type="molecule type" value="Genomic_DNA"/>
</dbReference>
<dbReference type="SUPFAM" id="SSF56935">
    <property type="entry name" value="Porins"/>
    <property type="match status" value="1"/>
</dbReference>
<protein>
    <submittedName>
        <fullName evidence="12">TonB-dependent receptor</fullName>
    </submittedName>
</protein>
<evidence type="ECO:0000259" key="11">
    <source>
        <dbReference type="Pfam" id="PF07715"/>
    </source>
</evidence>
<feature type="domain" description="TonB-dependent receptor plug" evidence="11">
    <location>
        <begin position="100"/>
        <end position="220"/>
    </location>
</feature>
<dbReference type="Gene3D" id="2.40.170.20">
    <property type="entry name" value="TonB-dependent receptor, beta-barrel domain"/>
    <property type="match status" value="1"/>
</dbReference>
<dbReference type="InterPro" id="IPR039426">
    <property type="entry name" value="TonB-dep_rcpt-like"/>
</dbReference>
<dbReference type="Pfam" id="PF07715">
    <property type="entry name" value="Plug"/>
    <property type="match status" value="1"/>
</dbReference>
<dbReference type="InterPro" id="IPR008969">
    <property type="entry name" value="CarboxyPept-like_regulatory"/>
</dbReference>
<dbReference type="SUPFAM" id="SSF49464">
    <property type="entry name" value="Carboxypeptidase regulatory domain-like"/>
    <property type="match status" value="1"/>
</dbReference>
<evidence type="ECO:0000256" key="1">
    <source>
        <dbReference type="ARBA" id="ARBA00004571"/>
    </source>
</evidence>
<dbReference type="InterPro" id="IPR000531">
    <property type="entry name" value="Beta-barrel_TonB"/>
</dbReference>
<proteinExistence type="inferred from homology"/>
<name>A0ABX1X0X8_9BACT</name>
<reference evidence="12 13" key="1">
    <citation type="submission" date="2018-12" db="EMBL/GenBank/DDBJ databases">
        <title>Marinifilum JC070 sp. nov., a marine bacterium isolated from Yongle Blue Hole in the South China Sea.</title>
        <authorList>
            <person name="Fu T."/>
        </authorList>
    </citation>
    <scope>NUCLEOTIDE SEQUENCE [LARGE SCALE GENOMIC DNA]</scope>
    <source>
        <strain evidence="12 13">JC070</strain>
    </source>
</reference>
<comment type="similarity">
    <text evidence="8 9">Belongs to the TonB-dependent receptor family.</text>
</comment>
<evidence type="ECO:0000259" key="10">
    <source>
        <dbReference type="Pfam" id="PF00593"/>
    </source>
</evidence>
<evidence type="ECO:0000256" key="2">
    <source>
        <dbReference type="ARBA" id="ARBA00022448"/>
    </source>
</evidence>
<evidence type="ECO:0000313" key="12">
    <source>
        <dbReference type="EMBL" id="NOU61730.1"/>
    </source>
</evidence>
<keyword evidence="5 9" id="KW-0798">TonB box</keyword>
<feature type="domain" description="TonB-dependent receptor-like beta-barrel" evidence="10">
    <location>
        <begin position="407"/>
        <end position="963"/>
    </location>
</feature>
<comment type="caution">
    <text evidence="12">The sequence shown here is derived from an EMBL/GenBank/DDBJ whole genome shotgun (WGS) entry which is preliminary data.</text>
</comment>